<evidence type="ECO:0000313" key="1">
    <source>
        <dbReference type="EMBL" id="MBW29506.1"/>
    </source>
</evidence>
<dbReference type="AlphaFoldDB" id="A0A2M3ZLU8"/>
<reference evidence="1" key="1">
    <citation type="submission" date="2018-01" db="EMBL/GenBank/DDBJ databases">
        <title>An insight into the sialome of Amazonian anophelines.</title>
        <authorList>
            <person name="Ribeiro J.M."/>
            <person name="Scarpassa V."/>
            <person name="Calvo E."/>
        </authorList>
    </citation>
    <scope>NUCLEOTIDE SEQUENCE</scope>
    <source>
        <tissue evidence="1">Salivary glands</tissue>
    </source>
</reference>
<proteinExistence type="predicted"/>
<dbReference type="EMBL" id="GGFM01008755">
    <property type="protein sequence ID" value="MBW29506.1"/>
    <property type="molecule type" value="Transcribed_RNA"/>
</dbReference>
<name>A0A2M3ZLU8_9DIPT</name>
<accession>A0A2M3ZLU8</accession>
<protein>
    <submittedName>
        <fullName evidence="1">Uncharacterized protein</fullName>
    </submittedName>
</protein>
<sequence length="177" mass="18938">MEALVLVLLTVATLRLRSFFPLKIRYTRSEEVTLELEADIKTGCCAVFKGDFGRASNETTISSRTVDGANVGGRCVVRCGSEGCNDECSPNSKALVPLPDLIWLCLILVSCNALCFRYSWKCAFSSTPPVVGTLPPVATYAPINGILSVLETSVVNRLAVPVIGVNTSDLSTVETSC</sequence>
<organism evidence="1">
    <name type="scientific">Anopheles braziliensis</name>
    <dbReference type="NCBI Taxonomy" id="58242"/>
    <lineage>
        <taxon>Eukaryota</taxon>
        <taxon>Metazoa</taxon>
        <taxon>Ecdysozoa</taxon>
        <taxon>Arthropoda</taxon>
        <taxon>Hexapoda</taxon>
        <taxon>Insecta</taxon>
        <taxon>Pterygota</taxon>
        <taxon>Neoptera</taxon>
        <taxon>Endopterygota</taxon>
        <taxon>Diptera</taxon>
        <taxon>Nematocera</taxon>
        <taxon>Culicoidea</taxon>
        <taxon>Culicidae</taxon>
        <taxon>Anophelinae</taxon>
        <taxon>Anopheles</taxon>
    </lineage>
</organism>